<protein>
    <submittedName>
        <fullName evidence="1">Uncharacterized protein</fullName>
    </submittedName>
</protein>
<sequence>SLQQETVDNAALKAGKHWREKSELSTGFLKRTASAHLSQTYIAELQHSETNEVCTTPSQLQAASIGFYERLYT</sequence>
<organism evidence="1">
    <name type="scientific">Rhizopus microsporus var. microsporus</name>
    <dbReference type="NCBI Taxonomy" id="86635"/>
    <lineage>
        <taxon>Eukaryota</taxon>
        <taxon>Fungi</taxon>
        <taxon>Fungi incertae sedis</taxon>
        <taxon>Mucoromycota</taxon>
        <taxon>Mucoromycotina</taxon>
        <taxon>Mucoromycetes</taxon>
        <taxon>Mucorales</taxon>
        <taxon>Mucorineae</taxon>
        <taxon>Rhizopodaceae</taxon>
        <taxon>Rhizopus</taxon>
    </lineage>
</organism>
<dbReference type="Proteomes" id="UP000242414">
    <property type="component" value="Unassembled WGS sequence"/>
</dbReference>
<dbReference type="EMBL" id="KV922284">
    <property type="protein sequence ID" value="ORE00784.1"/>
    <property type="molecule type" value="Genomic_DNA"/>
</dbReference>
<evidence type="ECO:0000313" key="1">
    <source>
        <dbReference type="EMBL" id="ORE00784.1"/>
    </source>
</evidence>
<gene>
    <name evidence="1" type="ORF">BCV72DRAFT_175668</name>
</gene>
<reference evidence="1" key="1">
    <citation type="journal article" date="2016" name="Proc. Natl. Acad. Sci. U.S.A.">
        <title>Lipid metabolic changes in an early divergent fungus govern the establishment of a mutualistic symbiosis with endobacteria.</title>
        <authorList>
            <person name="Lastovetsky O.A."/>
            <person name="Gaspar M.L."/>
            <person name="Mondo S.J."/>
            <person name="LaButti K.M."/>
            <person name="Sandor L."/>
            <person name="Grigoriev I.V."/>
            <person name="Henry S.A."/>
            <person name="Pawlowska T.E."/>
        </authorList>
    </citation>
    <scope>NUCLEOTIDE SEQUENCE [LARGE SCALE GENOMIC DNA]</scope>
    <source>
        <strain evidence="1">ATCC 52814</strain>
    </source>
</reference>
<dbReference type="OrthoDB" id="2290280at2759"/>
<name>A0A1X0QM12_RHIZD</name>
<feature type="non-terminal residue" evidence="1">
    <location>
        <position position="1"/>
    </location>
</feature>
<dbReference type="AlphaFoldDB" id="A0A1X0QM12"/>
<dbReference type="VEuPathDB" id="FungiDB:BCV72DRAFT_175668"/>
<proteinExistence type="predicted"/>
<feature type="non-terminal residue" evidence="1">
    <location>
        <position position="73"/>
    </location>
</feature>
<accession>A0A1X0QM12</accession>